<gene>
    <name evidence="2" type="ORF">BU23DRAFT_254859</name>
</gene>
<organism evidence="2 3">
    <name type="scientific">Bimuria novae-zelandiae CBS 107.79</name>
    <dbReference type="NCBI Taxonomy" id="1447943"/>
    <lineage>
        <taxon>Eukaryota</taxon>
        <taxon>Fungi</taxon>
        <taxon>Dikarya</taxon>
        <taxon>Ascomycota</taxon>
        <taxon>Pezizomycotina</taxon>
        <taxon>Dothideomycetes</taxon>
        <taxon>Pleosporomycetidae</taxon>
        <taxon>Pleosporales</taxon>
        <taxon>Massarineae</taxon>
        <taxon>Didymosphaeriaceae</taxon>
        <taxon>Bimuria</taxon>
    </lineage>
</organism>
<feature type="compositionally biased region" description="Basic and acidic residues" evidence="1">
    <location>
        <begin position="197"/>
        <end position="215"/>
    </location>
</feature>
<feature type="region of interest" description="Disordered" evidence="1">
    <location>
        <begin position="190"/>
        <end position="253"/>
    </location>
</feature>
<feature type="region of interest" description="Disordered" evidence="1">
    <location>
        <begin position="1"/>
        <end position="23"/>
    </location>
</feature>
<proteinExistence type="predicted"/>
<dbReference type="Proteomes" id="UP000800036">
    <property type="component" value="Unassembled WGS sequence"/>
</dbReference>
<feature type="compositionally biased region" description="Polar residues" evidence="1">
    <location>
        <begin position="165"/>
        <end position="177"/>
    </location>
</feature>
<feature type="region of interest" description="Disordered" evidence="1">
    <location>
        <begin position="139"/>
        <end position="177"/>
    </location>
</feature>
<keyword evidence="3" id="KW-1185">Reference proteome</keyword>
<evidence type="ECO:0000313" key="3">
    <source>
        <dbReference type="Proteomes" id="UP000800036"/>
    </source>
</evidence>
<protein>
    <submittedName>
        <fullName evidence="2">Uncharacterized protein</fullName>
    </submittedName>
</protein>
<reference evidence="2" key="1">
    <citation type="journal article" date="2020" name="Stud. Mycol.">
        <title>101 Dothideomycetes genomes: a test case for predicting lifestyles and emergence of pathogens.</title>
        <authorList>
            <person name="Haridas S."/>
            <person name="Albert R."/>
            <person name="Binder M."/>
            <person name="Bloem J."/>
            <person name="Labutti K."/>
            <person name="Salamov A."/>
            <person name="Andreopoulos B."/>
            <person name="Baker S."/>
            <person name="Barry K."/>
            <person name="Bills G."/>
            <person name="Bluhm B."/>
            <person name="Cannon C."/>
            <person name="Castanera R."/>
            <person name="Culley D."/>
            <person name="Daum C."/>
            <person name="Ezra D."/>
            <person name="Gonzalez J."/>
            <person name="Henrissat B."/>
            <person name="Kuo A."/>
            <person name="Liang C."/>
            <person name="Lipzen A."/>
            <person name="Lutzoni F."/>
            <person name="Magnuson J."/>
            <person name="Mondo S."/>
            <person name="Nolan M."/>
            <person name="Ohm R."/>
            <person name="Pangilinan J."/>
            <person name="Park H.-J."/>
            <person name="Ramirez L."/>
            <person name="Alfaro M."/>
            <person name="Sun H."/>
            <person name="Tritt A."/>
            <person name="Yoshinaga Y."/>
            <person name="Zwiers L.-H."/>
            <person name="Turgeon B."/>
            <person name="Goodwin S."/>
            <person name="Spatafora J."/>
            <person name="Crous P."/>
            <person name="Grigoriev I."/>
        </authorList>
    </citation>
    <scope>NUCLEOTIDE SEQUENCE</scope>
    <source>
        <strain evidence="2">CBS 107.79</strain>
    </source>
</reference>
<dbReference type="AlphaFoldDB" id="A0A6A5UVP6"/>
<evidence type="ECO:0000256" key="1">
    <source>
        <dbReference type="SAM" id="MobiDB-lite"/>
    </source>
</evidence>
<feature type="compositionally biased region" description="Polar residues" evidence="1">
    <location>
        <begin position="140"/>
        <end position="152"/>
    </location>
</feature>
<accession>A0A6A5UVP6</accession>
<evidence type="ECO:0000313" key="2">
    <source>
        <dbReference type="EMBL" id="KAF1968865.1"/>
    </source>
</evidence>
<dbReference type="EMBL" id="ML976715">
    <property type="protein sequence ID" value="KAF1968865.1"/>
    <property type="molecule type" value="Genomic_DNA"/>
</dbReference>
<name>A0A6A5UVP6_9PLEO</name>
<sequence length="359" mass="39302">MDGVPRRHSLAPMGTEAPRNARYLASYKNDAAPSTPHVAHRPSSLQNSLRKMQPQAFQPPHSHRTPIQSSGALLQQGERVTNNAPTDMDLGLNPCADSPARPCINPVPAPFTKELKGPPFALMVVPPPASKQHEIVQGTVKPQSIRQPQASKQPRRAIKTDKITEPSSQLAVDSVQSTLKRRRYTSTKLLTTLARNKNSEEHDGTYKDTPEEETPRLAIKGGHASSAQRRTRPRHAAAEGHHPNDTPAPTKPARGTLTINSFACTIDPLTGNPVASVHGLYSVSPQLHGIRKALGDTSWATYMHLIEQLVDGSIDEEELDREERRLFQCSIASGRTNIRGKMLNMVTAVKSTQDTIVLD</sequence>